<dbReference type="InterPro" id="IPR029044">
    <property type="entry name" value="Nucleotide-diphossugar_trans"/>
</dbReference>
<evidence type="ECO:0000259" key="1">
    <source>
        <dbReference type="Pfam" id="PF00483"/>
    </source>
</evidence>
<dbReference type="Gene3D" id="3.90.550.10">
    <property type="entry name" value="Spore Coat Polysaccharide Biosynthesis Protein SpsA, Chain A"/>
    <property type="match status" value="1"/>
</dbReference>
<accession>A0A6J4UJ23</accession>
<gene>
    <name evidence="2" type="ORF">AVDCRST_MAG18-408</name>
</gene>
<dbReference type="SUPFAM" id="SSF53448">
    <property type="entry name" value="Nucleotide-diphospho-sugar transferases"/>
    <property type="match status" value="1"/>
</dbReference>
<dbReference type="EC" id="2.7.7.24" evidence="2"/>
<dbReference type="CDD" id="cd04181">
    <property type="entry name" value="NTP_transferase"/>
    <property type="match status" value="1"/>
</dbReference>
<dbReference type="PANTHER" id="PTHR22572">
    <property type="entry name" value="SUGAR-1-PHOSPHATE GUANYL TRANSFERASE"/>
    <property type="match status" value="1"/>
</dbReference>
<dbReference type="AlphaFoldDB" id="A0A6J4UJ23"/>
<dbReference type="GO" id="GO:0008879">
    <property type="term" value="F:glucose-1-phosphate thymidylyltransferase activity"/>
    <property type="evidence" value="ECO:0007669"/>
    <property type="project" value="UniProtKB-EC"/>
</dbReference>
<proteinExistence type="predicted"/>
<keyword evidence="2" id="KW-0808">Transferase</keyword>
<name>A0A6J4UJ23_9BACT</name>
<keyword evidence="2" id="KW-0548">Nucleotidyltransferase</keyword>
<dbReference type="InterPro" id="IPR050486">
    <property type="entry name" value="Mannose-1P_guanyltransferase"/>
</dbReference>
<sequence>MKIILPMAGFGTRLRPHTWDVPKPLVPLAGKTMIDHVLDRLLPLEPEEVICIVGYLGEQIEEYIKGRYSVPVRFVVQPEMRGQADAIALTRDVVAGDALVMFADTIFEADFSPLRGLRARGIDGAIFVKEIDDPRRFGIAILDAEGYATQLVEKPENPTSNLALVGIYYFADMGALYDAIDTLIASGKALKGEYYLADAVQLLIDRGQRLKTFPVPVWEDCGKPEEMLQTNRYLLAREYMGDGRPILHGDSVIIPPVALDPSATIGRSIVGPHVSIGAGATLSGVVIADSIVGDAVSLANTALTGSIISAGAAIHGTEQRLNLGATSSVRHVTASE</sequence>
<dbReference type="Pfam" id="PF00483">
    <property type="entry name" value="NTP_transferase"/>
    <property type="match status" value="1"/>
</dbReference>
<organism evidence="2">
    <name type="scientific">uncultured Thermomicrobiales bacterium</name>
    <dbReference type="NCBI Taxonomy" id="1645740"/>
    <lineage>
        <taxon>Bacteria</taxon>
        <taxon>Pseudomonadati</taxon>
        <taxon>Thermomicrobiota</taxon>
        <taxon>Thermomicrobia</taxon>
        <taxon>Thermomicrobiales</taxon>
        <taxon>environmental samples</taxon>
    </lineage>
</organism>
<dbReference type="InterPro" id="IPR005835">
    <property type="entry name" value="NTP_transferase_dom"/>
</dbReference>
<reference evidence="2" key="1">
    <citation type="submission" date="2020-02" db="EMBL/GenBank/DDBJ databases">
        <authorList>
            <person name="Meier V. D."/>
        </authorList>
    </citation>
    <scope>NUCLEOTIDE SEQUENCE</scope>
    <source>
        <strain evidence="2">AVDCRST_MAG18</strain>
    </source>
</reference>
<feature type="domain" description="Nucleotidyl transferase" evidence="1">
    <location>
        <begin position="7"/>
        <end position="234"/>
    </location>
</feature>
<evidence type="ECO:0000313" key="2">
    <source>
        <dbReference type="EMBL" id="CAA9552194.1"/>
    </source>
</evidence>
<dbReference type="EMBL" id="CADCWN010000027">
    <property type="protein sequence ID" value="CAA9552194.1"/>
    <property type="molecule type" value="Genomic_DNA"/>
</dbReference>
<protein>
    <submittedName>
        <fullName evidence="2">Glucose-1-phosphate thymidylyltransferase</fullName>
        <ecNumber evidence="2">2.7.7.24</ecNumber>
    </submittedName>
</protein>